<dbReference type="EMBL" id="JAAIYO010000007">
    <property type="protein sequence ID" value="MBE4751293.1"/>
    <property type="molecule type" value="Genomic_DNA"/>
</dbReference>
<dbReference type="InterPro" id="IPR017441">
    <property type="entry name" value="Protein_kinase_ATP_BS"/>
</dbReference>
<dbReference type="InterPro" id="IPR008271">
    <property type="entry name" value="Ser/Thr_kinase_AS"/>
</dbReference>
<evidence type="ECO:0000256" key="6">
    <source>
        <dbReference type="SAM" id="MobiDB-lite"/>
    </source>
</evidence>
<evidence type="ECO:0000256" key="4">
    <source>
        <dbReference type="ARBA" id="ARBA00022840"/>
    </source>
</evidence>
<feature type="domain" description="Protein kinase" evidence="7">
    <location>
        <begin position="35"/>
        <end position="299"/>
    </location>
</feature>
<dbReference type="InterPro" id="IPR000719">
    <property type="entry name" value="Prot_kinase_dom"/>
</dbReference>
<keyword evidence="4 5" id="KW-0067">ATP-binding</keyword>
<dbReference type="InterPro" id="IPR011009">
    <property type="entry name" value="Kinase-like_dom_sf"/>
</dbReference>
<dbReference type="GO" id="GO:0004674">
    <property type="term" value="F:protein serine/threonine kinase activity"/>
    <property type="evidence" value="ECO:0007669"/>
    <property type="project" value="UniProtKB-KW"/>
</dbReference>
<dbReference type="PROSITE" id="PS00107">
    <property type="entry name" value="PROTEIN_KINASE_ATP"/>
    <property type="match status" value="1"/>
</dbReference>
<dbReference type="PANTHER" id="PTHR43289">
    <property type="entry name" value="MITOGEN-ACTIVATED PROTEIN KINASE KINASE KINASE 20-RELATED"/>
    <property type="match status" value="1"/>
</dbReference>
<evidence type="ECO:0000313" key="8">
    <source>
        <dbReference type="EMBL" id="MBE4751293.1"/>
    </source>
</evidence>
<proteinExistence type="predicted"/>
<dbReference type="PANTHER" id="PTHR43289:SF6">
    <property type="entry name" value="SERINE_THREONINE-PROTEIN KINASE NEKL-3"/>
    <property type="match status" value="1"/>
</dbReference>
<keyword evidence="8" id="KW-0723">Serine/threonine-protein kinase</keyword>
<feature type="region of interest" description="Disordered" evidence="6">
    <location>
        <begin position="303"/>
        <end position="327"/>
    </location>
</feature>
<reference evidence="8 9" key="1">
    <citation type="submission" date="2020-02" db="EMBL/GenBank/DDBJ databases">
        <authorList>
            <person name="Babadi Z.K."/>
            <person name="Risdian C."/>
            <person name="Ebrahimipour G.H."/>
            <person name="Wink J."/>
        </authorList>
    </citation>
    <scope>NUCLEOTIDE SEQUENCE [LARGE SCALE GENOMIC DNA]</scope>
    <source>
        <strain evidence="8 9">ZKHCc1 1396</strain>
    </source>
</reference>
<dbReference type="PROSITE" id="PS50011">
    <property type="entry name" value="PROTEIN_KINASE_DOM"/>
    <property type="match status" value="1"/>
</dbReference>
<dbReference type="Proteomes" id="UP001516472">
    <property type="component" value="Unassembled WGS sequence"/>
</dbReference>
<accession>A0ABR9PTN9</accession>
<name>A0ABR9PTN9_9BACT</name>
<feature type="binding site" evidence="5">
    <location>
        <position position="64"/>
    </location>
    <ligand>
        <name>ATP</name>
        <dbReference type="ChEBI" id="CHEBI:30616"/>
    </ligand>
</feature>
<keyword evidence="1" id="KW-0808">Transferase</keyword>
<dbReference type="CDD" id="cd14014">
    <property type="entry name" value="STKc_PknB_like"/>
    <property type="match status" value="1"/>
</dbReference>
<evidence type="ECO:0000259" key="7">
    <source>
        <dbReference type="PROSITE" id="PS50011"/>
    </source>
</evidence>
<gene>
    <name evidence="8" type="ORF">G4177_24255</name>
</gene>
<evidence type="ECO:0000256" key="1">
    <source>
        <dbReference type="ARBA" id="ARBA00022679"/>
    </source>
</evidence>
<protein>
    <submittedName>
        <fullName evidence="8">Serine/threonine protein kinase</fullName>
    </submittedName>
</protein>
<dbReference type="PROSITE" id="PS00108">
    <property type="entry name" value="PROTEIN_KINASE_ST"/>
    <property type="match status" value="1"/>
</dbReference>
<feature type="region of interest" description="Disordered" evidence="6">
    <location>
        <begin position="390"/>
        <end position="465"/>
    </location>
</feature>
<dbReference type="Pfam" id="PF00069">
    <property type="entry name" value="Pkinase"/>
    <property type="match status" value="1"/>
</dbReference>
<evidence type="ECO:0000313" key="9">
    <source>
        <dbReference type="Proteomes" id="UP001516472"/>
    </source>
</evidence>
<dbReference type="SMART" id="SM00220">
    <property type="entry name" value="S_TKc"/>
    <property type="match status" value="1"/>
</dbReference>
<keyword evidence="9" id="KW-1185">Reference proteome</keyword>
<dbReference type="Gene3D" id="1.10.510.10">
    <property type="entry name" value="Transferase(Phosphotransferase) domain 1"/>
    <property type="match status" value="1"/>
</dbReference>
<feature type="region of interest" description="Disordered" evidence="6">
    <location>
        <begin position="1"/>
        <end position="27"/>
    </location>
</feature>
<evidence type="ECO:0000256" key="5">
    <source>
        <dbReference type="PROSITE-ProRule" id="PRU10141"/>
    </source>
</evidence>
<dbReference type="SUPFAM" id="SSF56112">
    <property type="entry name" value="Protein kinase-like (PK-like)"/>
    <property type="match status" value="1"/>
</dbReference>
<feature type="compositionally biased region" description="Basic and acidic residues" evidence="6">
    <location>
        <begin position="450"/>
        <end position="465"/>
    </location>
</feature>
<dbReference type="RefSeq" id="WP_193428486.1">
    <property type="nucleotide sequence ID" value="NZ_CBCSIP010000036.1"/>
</dbReference>
<comment type="caution">
    <text evidence="8">The sequence shown here is derived from an EMBL/GenBank/DDBJ whole genome shotgun (WGS) entry which is preliminary data.</text>
</comment>
<keyword evidence="3 8" id="KW-0418">Kinase</keyword>
<dbReference type="Gene3D" id="3.30.200.20">
    <property type="entry name" value="Phosphorylase Kinase, domain 1"/>
    <property type="match status" value="1"/>
</dbReference>
<organism evidence="8 9">
    <name type="scientific">Corallococcus soli</name>
    <dbReference type="NCBI Taxonomy" id="2710757"/>
    <lineage>
        <taxon>Bacteria</taxon>
        <taxon>Pseudomonadati</taxon>
        <taxon>Myxococcota</taxon>
        <taxon>Myxococcia</taxon>
        <taxon>Myxococcales</taxon>
        <taxon>Cystobacterineae</taxon>
        <taxon>Myxococcaceae</taxon>
        <taxon>Corallococcus</taxon>
    </lineage>
</organism>
<evidence type="ECO:0000256" key="3">
    <source>
        <dbReference type="ARBA" id="ARBA00022777"/>
    </source>
</evidence>
<feature type="compositionally biased region" description="Basic and acidic residues" evidence="6">
    <location>
        <begin position="10"/>
        <end position="23"/>
    </location>
</feature>
<keyword evidence="2 5" id="KW-0547">Nucleotide-binding</keyword>
<evidence type="ECO:0000256" key="2">
    <source>
        <dbReference type="ARBA" id="ARBA00022741"/>
    </source>
</evidence>
<sequence>MKTTPSARPDTAKSARPESRSAPEDPLLGTQVGEFVIQERIGAGGMGVVYRAEHPLIGKQAAIKVMRLELVSPQQVQRLLVEARSVNAIRHPGIIDIFGFGSLPDGRPYVIMELLQGRPLSDFARAKSRMDLESVVWVMDQMLAALGAAHRAGVVHRDLKPANVFVVEAPETPTAVKLVDFGIAKLLESRDTPLTSDGSIIGTPEFMAPEQIRGGSVGPETDLYAAGVMLFQMITGVRPFQGDSIQVMFAHLDQPAPAPSSRAPGIPPELDALVLHLLAKEPAARPGSAEEVREKLKRIPLRVAPHAPSATKRDAVQGPPSSGSDAFTPETLEALKALRGSQGRGWWMGGALVLLGLGAAVLWPRPPAPPAVVAPAPPVVVDPAPPAVTPPVPTPLPSEAQSPPQPPLPGKDEPVASPLPESTSPAPSVPQRPSKGSLEQAQLMRRIQSHSKELYRRSGKNEPPADLKAGLVLIKKSAAKATTEQERAYIEETLRAWEARLDKLLPPPR</sequence>